<dbReference type="AlphaFoldDB" id="A0A922P1D9"/>
<proteinExistence type="predicted"/>
<accession>A0A922P1D9</accession>
<protein>
    <submittedName>
        <fullName evidence="1">Uncharacterized protein</fullName>
    </submittedName>
</protein>
<evidence type="ECO:0000313" key="2">
    <source>
        <dbReference type="Proteomes" id="UP000052167"/>
    </source>
</evidence>
<reference evidence="1 2" key="1">
    <citation type="submission" date="2014-06" db="EMBL/GenBank/DDBJ databases">
        <title>Rhizobium pelagicum/R2-400B4.</title>
        <authorList>
            <person name="Kimes N.E."/>
            <person name="Lopez-Perez M."/>
        </authorList>
    </citation>
    <scope>NUCLEOTIDE SEQUENCE [LARGE SCALE GENOMIC DNA]</scope>
    <source>
        <strain evidence="1 2">R2-400B4</strain>
    </source>
</reference>
<sequence length="80" mass="8926">MNKREAKLDKLFRAAIKAETGATSVKLTSTEAFIMRPNTYGRRHIGPRDSVSDWLERPNTGCHVRGHSNEAAAYRAALNL</sequence>
<keyword evidence="2" id="KW-1185">Reference proteome</keyword>
<evidence type="ECO:0000313" key="1">
    <source>
        <dbReference type="EMBL" id="KEQ04288.1"/>
    </source>
</evidence>
<comment type="caution">
    <text evidence="1">The sequence shown here is derived from an EMBL/GenBank/DDBJ whole genome shotgun (WGS) entry which is preliminary data.</text>
</comment>
<dbReference type="Proteomes" id="UP000052167">
    <property type="component" value="Unassembled WGS sequence"/>
</dbReference>
<name>A0A922P1D9_9HYPH</name>
<gene>
    <name evidence="1" type="ORF">GV68_13680</name>
</gene>
<organism evidence="1 2">
    <name type="scientific">Pseudorhizobium pelagicum</name>
    <dbReference type="NCBI Taxonomy" id="1509405"/>
    <lineage>
        <taxon>Bacteria</taxon>
        <taxon>Pseudomonadati</taxon>
        <taxon>Pseudomonadota</taxon>
        <taxon>Alphaproteobacteria</taxon>
        <taxon>Hyphomicrobiales</taxon>
        <taxon>Rhizobiaceae</taxon>
        <taxon>Rhizobium/Agrobacterium group</taxon>
        <taxon>Pseudorhizobium</taxon>
    </lineage>
</organism>
<dbReference type="EMBL" id="JOKJ01000026">
    <property type="protein sequence ID" value="KEQ04288.1"/>
    <property type="molecule type" value="Genomic_DNA"/>
</dbReference>